<keyword evidence="8" id="KW-1185">Reference proteome</keyword>
<dbReference type="SUPFAM" id="SSF51735">
    <property type="entry name" value="NAD(P)-binding Rossmann-fold domains"/>
    <property type="match status" value="1"/>
</dbReference>
<keyword evidence="3" id="KW-0560">Oxidoreductase</keyword>
<dbReference type="InterPro" id="IPR042518">
    <property type="entry name" value="SirC_C"/>
</dbReference>
<dbReference type="Gene3D" id="3.40.50.720">
    <property type="entry name" value="NAD(P)-binding Rossmann-like Domain"/>
    <property type="match status" value="1"/>
</dbReference>
<name>A0A3D9IRE8_9BACL</name>
<dbReference type="InterPro" id="IPR036291">
    <property type="entry name" value="NAD(P)-bd_dom_sf"/>
</dbReference>
<accession>A0A3D9IRE8</accession>
<comment type="pathway">
    <text evidence="1">Porphyrin-containing compound metabolism; siroheme biosynthesis; sirohydrochlorin from precorrin-2: step 1/1.</text>
</comment>
<protein>
    <recommendedName>
        <fullName evidence="2">precorrin-2 dehydrogenase</fullName>
        <ecNumber evidence="2">1.3.1.76</ecNumber>
    </recommendedName>
</protein>
<organism evidence="7 8">
    <name type="scientific">Cohnella lupini</name>
    <dbReference type="NCBI Taxonomy" id="1294267"/>
    <lineage>
        <taxon>Bacteria</taxon>
        <taxon>Bacillati</taxon>
        <taxon>Bacillota</taxon>
        <taxon>Bacilli</taxon>
        <taxon>Bacillales</taxon>
        <taxon>Paenibacillaceae</taxon>
        <taxon>Cohnella</taxon>
    </lineage>
</organism>
<dbReference type="InterPro" id="IPR006367">
    <property type="entry name" value="Sirohaem_synthase_N"/>
</dbReference>
<dbReference type="GO" id="GO:0019354">
    <property type="term" value="P:siroheme biosynthetic process"/>
    <property type="evidence" value="ECO:0007669"/>
    <property type="project" value="UniProtKB-UniPathway"/>
</dbReference>
<dbReference type="PANTHER" id="PTHR35330:SF1">
    <property type="entry name" value="SIROHEME BIOSYNTHESIS PROTEIN MET8"/>
    <property type="match status" value="1"/>
</dbReference>
<evidence type="ECO:0000313" key="8">
    <source>
        <dbReference type="Proteomes" id="UP000256869"/>
    </source>
</evidence>
<comment type="catalytic activity">
    <reaction evidence="6">
        <text>precorrin-2 + NAD(+) = sirohydrochlorin + NADH + 2 H(+)</text>
        <dbReference type="Rhea" id="RHEA:15613"/>
        <dbReference type="ChEBI" id="CHEBI:15378"/>
        <dbReference type="ChEBI" id="CHEBI:57540"/>
        <dbReference type="ChEBI" id="CHEBI:57945"/>
        <dbReference type="ChEBI" id="CHEBI:58351"/>
        <dbReference type="ChEBI" id="CHEBI:58827"/>
        <dbReference type="EC" id="1.3.1.76"/>
    </reaction>
</comment>
<reference evidence="7 8" key="1">
    <citation type="submission" date="2018-07" db="EMBL/GenBank/DDBJ databases">
        <title>Genomic Encyclopedia of Type Strains, Phase III (KMG-III): the genomes of soil and plant-associated and newly described type strains.</title>
        <authorList>
            <person name="Whitman W."/>
        </authorList>
    </citation>
    <scope>NUCLEOTIDE SEQUENCE [LARGE SCALE GENOMIC DNA]</scope>
    <source>
        <strain evidence="7 8">CECT 8236</strain>
    </source>
</reference>
<dbReference type="EC" id="1.3.1.76" evidence="2"/>
<dbReference type="GO" id="GO:0043115">
    <property type="term" value="F:precorrin-2 dehydrogenase activity"/>
    <property type="evidence" value="ECO:0007669"/>
    <property type="project" value="UniProtKB-EC"/>
</dbReference>
<dbReference type="GO" id="GO:0004325">
    <property type="term" value="F:ferrochelatase activity"/>
    <property type="evidence" value="ECO:0007669"/>
    <property type="project" value="InterPro"/>
</dbReference>
<keyword evidence="5" id="KW-0627">Porphyrin biosynthesis</keyword>
<gene>
    <name evidence="7" type="ORF">DFP95_103342</name>
</gene>
<evidence type="ECO:0000256" key="2">
    <source>
        <dbReference type="ARBA" id="ARBA00012400"/>
    </source>
</evidence>
<proteinExistence type="predicted"/>
<dbReference type="NCBIfam" id="TIGR01470">
    <property type="entry name" value="cysG_Nterm"/>
    <property type="match status" value="1"/>
</dbReference>
<dbReference type="InterPro" id="IPR028161">
    <property type="entry name" value="Met8-like"/>
</dbReference>
<dbReference type="Pfam" id="PF13241">
    <property type="entry name" value="NAD_binding_7"/>
    <property type="match status" value="1"/>
</dbReference>
<dbReference type="OrthoDB" id="9773765at2"/>
<sequence>MAGWYPIILQMDGRRCIVVGGGAVAQRKSEGLLQAKADIRVISPKLTPVLQEWANAGLLQWDEREAKEEDLDGATLVFAATDRPEVNRWIAEIAGLRGIPYNIADNGEEGDFLVPAVLRQGDLILAASASGAGPALAKRIINELAERYGPEYDENVKALRTIREIVKSEISDITERRELLQVAVTDEALEEWRSAAWIRDKDRLIARLRQRVNDRKG</sequence>
<dbReference type="EMBL" id="QRDY01000003">
    <property type="protein sequence ID" value="RED64099.1"/>
    <property type="molecule type" value="Genomic_DNA"/>
</dbReference>
<dbReference type="Proteomes" id="UP000256869">
    <property type="component" value="Unassembled WGS sequence"/>
</dbReference>
<dbReference type="RefSeq" id="WP_115992186.1">
    <property type="nucleotide sequence ID" value="NZ_QRDY01000003.1"/>
</dbReference>
<evidence type="ECO:0000256" key="3">
    <source>
        <dbReference type="ARBA" id="ARBA00023002"/>
    </source>
</evidence>
<dbReference type="PANTHER" id="PTHR35330">
    <property type="entry name" value="SIROHEME BIOSYNTHESIS PROTEIN MET8"/>
    <property type="match status" value="1"/>
</dbReference>
<dbReference type="Gene3D" id="1.10.8.610">
    <property type="entry name" value="SirC, precorrin-2 dehydrogenase, C-terminal helical domain-like"/>
    <property type="match status" value="1"/>
</dbReference>
<evidence type="ECO:0000256" key="4">
    <source>
        <dbReference type="ARBA" id="ARBA00023027"/>
    </source>
</evidence>
<evidence type="ECO:0000256" key="6">
    <source>
        <dbReference type="ARBA" id="ARBA00047561"/>
    </source>
</evidence>
<evidence type="ECO:0000256" key="1">
    <source>
        <dbReference type="ARBA" id="ARBA00005010"/>
    </source>
</evidence>
<keyword evidence="4" id="KW-0520">NAD</keyword>
<evidence type="ECO:0000313" key="7">
    <source>
        <dbReference type="EMBL" id="RED64099.1"/>
    </source>
</evidence>
<dbReference type="UniPathway" id="UPA00262">
    <property type="reaction ID" value="UER00222"/>
</dbReference>
<dbReference type="AlphaFoldDB" id="A0A3D9IRE8"/>
<dbReference type="SUPFAM" id="SSF75615">
    <property type="entry name" value="Siroheme synthase middle domains-like"/>
    <property type="match status" value="1"/>
</dbReference>
<evidence type="ECO:0000256" key="5">
    <source>
        <dbReference type="ARBA" id="ARBA00023244"/>
    </source>
</evidence>
<comment type="caution">
    <text evidence="7">The sequence shown here is derived from an EMBL/GenBank/DDBJ whole genome shotgun (WGS) entry which is preliminary data.</text>
</comment>